<reference evidence="1" key="1">
    <citation type="journal article" date="2014" name="Front. Microbiol.">
        <title>High frequency of phylogenetically diverse reductive dehalogenase-homologous genes in deep subseafloor sedimentary metagenomes.</title>
        <authorList>
            <person name="Kawai M."/>
            <person name="Futagami T."/>
            <person name="Toyoda A."/>
            <person name="Takaki Y."/>
            <person name="Nishi S."/>
            <person name="Hori S."/>
            <person name="Arai W."/>
            <person name="Tsubouchi T."/>
            <person name="Morono Y."/>
            <person name="Uchiyama I."/>
            <person name="Ito T."/>
            <person name="Fujiyama A."/>
            <person name="Inagaki F."/>
            <person name="Takami H."/>
        </authorList>
    </citation>
    <scope>NUCLEOTIDE SEQUENCE</scope>
    <source>
        <strain evidence="1">Expedition CK06-06</strain>
    </source>
</reference>
<gene>
    <name evidence="1" type="ORF">S01H4_65966</name>
</gene>
<proteinExistence type="predicted"/>
<comment type="caution">
    <text evidence="1">The sequence shown here is derived from an EMBL/GenBank/DDBJ whole genome shotgun (WGS) entry which is preliminary data.</text>
</comment>
<accession>X1FLI4</accession>
<sequence>DTTGNNYMHKFCNDTDDECDPAPTNYTALTTIPQTLKTPVANAETVAFQLEITTPTTPTDFSEQSAAVTVQASAI</sequence>
<dbReference type="AlphaFoldDB" id="X1FLI4"/>
<dbReference type="EMBL" id="BART01040600">
    <property type="protein sequence ID" value="GAH30234.1"/>
    <property type="molecule type" value="Genomic_DNA"/>
</dbReference>
<evidence type="ECO:0000313" key="1">
    <source>
        <dbReference type="EMBL" id="GAH30234.1"/>
    </source>
</evidence>
<protein>
    <submittedName>
        <fullName evidence="1">Uncharacterized protein</fullName>
    </submittedName>
</protein>
<organism evidence="1">
    <name type="scientific">marine sediment metagenome</name>
    <dbReference type="NCBI Taxonomy" id="412755"/>
    <lineage>
        <taxon>unclassified sequences</taxon>
        <taxon>metagenomes</taxon>
        <taxon>ecological metagenomes</taxon>
    </lineage>
</organism>
<name>X1FLI4_9ZZZZ</name>
<feature type="non-terminal residue" evidence="1">
    <location>
        <position position="1"/>
    </location>
</feature>